<evidence type="ECO:0000313" key="6">
    <source>
        <dbReference type="EMBL" id="PWA66370.1"/>
    </source>
</evidence>
<proteinExistence type="predicted"/>
<keyword evidence="3" id="KW-0539">Nucleus</keyword>
<feature type="compositionally biased region" description="Polar residues" evidence="4">
    <location>
        <begin position="11"/>
        <end position="20"/>
    </location>
</feature>
<evidence type="ECO:0000256" key="4">
    <source>
        <dbReference type="SAM" id="MobiDB-lite"/>
    </source>
</evidence>
<feature type="compositionally biased region" description="Basic and acidic residues" evidence="4">
    <location>
        <begin position="1"/>
        <end position="10"/>
    </location>
</feature>
<keyword evidence="7" id="KW-1185">Reference proteome</keyword>
<dbReference type="Pfam" id="PF05678">
    <property type="entry name" value="VQ"/>
    <property type="match status" value="1"/>
</dbReference>
<evidence type="ECO:0000256" key="3">
    <source>
        <dbReference type="ARBA" id="ARBA00023242"/>
    </source>
</evidence>
<dbReference type="Proteomes" id="UP000245207">
    <property type="component" value="Unassembled WGS sequence"/>
</dbReference>
<dbReference type="AlphaFoldDB" id="A0A2U1MYN0"/>
<evidence type="ECO:0000256" key="2">
    <source>
        <dbReference type="ARBA" id="ARBA00022553"/>
    </source>
</evidence>
<dbReference type="PANTHER" id="PTHR33402:SF19">
    <property type="entry name" value="VQ MOTIF-CONTAINING PROTEIN 11"/>
    <property type="match status" value="1"/>
</dbReference>
<dbReference type="STRING" id="35608.A0A2U1MYN0"/>
<keyword evidence="2" id="KW-0597">Phosphoprotein</keyword>
<evidence type="ECO:0000256" key="1">
    <source>
        <dbReference type="ARBA" id="ARBA00004123"/>
    </source>
</evidence>
<name>A0A2U1MYN0_ARTAN</name>
<dbReference type="GO" id="GO:0005634">
    <property type="term" value="C:nucleus"/>
    <property type="evidence" value="ECO:0007669"/>
    <property type="project" value="UniProtKB-SubCell"/>
</dbReference>
<feature type="region of interest" description="Disordered" evidence="4">
    <location>
        <begin position="1"/>
        <end position="20"/>
    </location>
</feature>
<protein>
    <submittedName>
        <fullName evidence="6">VQ-like protein</fullName>
    </submittedName>
</protein>
<dbReference type="PANTHER" id="PTHR33402">
    <property type="entry name" value="VQ MOTIF-CONTAINING PROTEIN 11-LIKE"/>
    <property type="match status" value="1"/>
</dbReference>
<evidence type="ECO:0000313" key="7">
    <source>
        <dbReference type="Proteomes" id="UP000245207"/>
    </source>
</evidence>
<feature type="domain" description="VQ" evidence="5">
    <location>
        <begin position="19"/>
        <end position="44"/>
    </location>
</feature>
<dbReference type="OrthoDB" id="1918952at2759"/>
<gene>
    <name evidence="6" type="ORF">CTI12_AA321980</name>
</gene>
<dbReference type="EMBL" id="PKPP01004042">
    <property type="protein sequence ID" value="PWA66370.1"/>
    <property type="molecule type" value="Genomic_DNA"/>
</dbReference>
<accession>A0A2U1MYN0</accession>
<evidence type="ECO:0000259" key="5">
    <source>
        <dbReference type="Pfam" id="PF05678"/>
    </source>
</evidence>
<sequence length="180" mass="20100">MASSFKDKNEGSNTNPKLSTTFVEADPSNFLAVVQLLTGAHTHPQVSTSTHKLVRKPSISKVGHQRSSYKLHERRKAGKKLEINLARPATREGRLMGYDKETVIGSPVSTLDVCGRRSPETLMEEEERAIAEKGYYLHPSPMKGSQPQLLVLFPLNSPKNDLPPRVNVLQKIIKNSLRYL</sequence>
<comment type="subcellular location">
    <subcellularLocation>
        <location evidence="1">Nucleus</location>
    </subcellularLocation>
</comment>
<dbReference type="InterPro" id="IPR008889">
    <property type="entry name" value="VQ"/>
</dbReference>
<comment type="caution">
    <text evidence="6">The sequence shown here is derived from an EMBL/GenBank/DDBJ whole genome shotgun (WGS) entry which is preliminary data.</text>
</comment>
<dbReference type="InterPro" id="IPR039611">
    <property type="entry name" value="VQ_4/11/13/19/31/33"/>
</dbReference>
<reference evidence="6 7" key="1">
    <citation type="journal article" date="2018" name="Mol. Plant">
        <title>The genome of Artemisia annua provides insight into the evolution of Asteraceae family and artemisinin biosynthesis.</title>
        <authorList>
            <person name="Shen Q."/>
            <person name="Zhang L."/>
            <person name="Liao Z."/>
            <person name="Wang S."/>
            <person name="Yan T."/>
            <person name="Shi P."/>
            <person name="Liu M."/>
            <person name="Fu X."/>
            <person name="Pan Q."/>
            <person name="Wang Y."/>
            <person name="Lv Z."/>
            <person name="Lu X."/>
            <person name="Zhang F."/>
            <person name="Jiang W."/>
            <person name="Ma Y."/>
            <person name="Chen M."/>
            <person name="Hao X."/>
            <person name="Li L."/>
            <person name="Tang Y."/>
            <person name="Lv G."/>
            <person name="Zhou Y."/>
            <person name="Sun X."/>
            <person name="Brodelius P.E."/>
            <person name="Rose J.K.C."/>
            <person name="Tang K."/>
        </authorList>
    </citation>
    <scope>NUCLEOTIDE SEQUENCE [LARGE SCALE GENOMIC DNA]</scope>
    <source>
        <strain evidence="7">cv. Huhao1</strain>
        <tissue evidence="6">Leaf</tissue>
    </source>
</reference>
<organism evidence="6 7">
    <name type="scientific">Artemisia annua</name>
    <name type="common">Sweet wormwood</name>
    <dbReference type="NCBI Taxonomy" id="35608"/>
    <lineage>
        <taxon>Eukaryota</taxon>
        <taxon>Viridiplantae</taxon>
        <taxon>Streptophyta</taxon>
        <taxon>Embryophyta</taxon>
        <taxon>Tracheophyta</taxon>
        <taxon>Spermatophyta</taxon>
        <taxon>Magnoliopsida</taxon>
        <taxon>eudicotyledons</taxon>
        <taxon>Gunneridae</taxon>
        <taxon>Pentapetalae</taxon>
        <taxon>asterids</taxon>
        <taxon>campanulids</taxon>
        <taxon>Asterales</taxon>
        <taxon>Asteraceae</taxon>
        <taxon>Asteroideae</taxon>
        <taxon>Anthemideae</taxon>
        <taxon>Artemisiinae</taxon>
        <taxon>Artemisia</taxon>
    </lineage>
</organism>